<comment type="caution">
    <text evidence="1">The sequence shown here is derived from an EMBL/GenBank/DDBJ whole genome shotgun (WGS) entry which is preliminary data.</text>
</comment>
<reference evidence="1 2" key="1">
    <citation type="submission" date="2021-06" db="EMBL/GenBank/DDBJ databases">
        <title>Actinoplanes lichenicola sp. nov., and Actinoplanes ovalisporus sp. nov., isolated from lichen in Thailand.</title>
        <authorList>
            <person name="Saeng-In P."/>
            <person name="Kanchanasin P."/>
            <person name="Yuki M."/>
            <person name="Kudo T."/>
            <person name="Ohkuma M."/>
            <person name="Phongsopitanun W."/>
            <person name="Tanasupawat S."/>
        </authorList>
    </citation>
    <scope>NUCLEOTIDE SEQUENCE [LARGE SCALE GENOMIC DNA]</scope>
    <source>
        <strain evidence="1 2">NBRC 110975</strain>
    </source>
</reference>
<protein>
    <submittedName>
        <fullName evidence="1">Uncharacterized protein</fullName>
    </submittedName>
</protein>
<gene>
    <name evidence="1" type="ORF">KOI35_09945</name>
</gene>
<sequence length="103" mass="11685">MDLTELCFHLRRRRRMYVPDDRYATAVAFVLGFDAASDGVALAGFQEYVGDRTTHRSSPVHWPFLILESKLPGTAIADVPPESEAELTTLMLDLLEEFEVSRR</sequence>
<dbReference type="EMBL" id="JAHKKG010000003">
    <property type="protein sequence ID" value="MBU2663829.1"/>
    <property type="molecule type" value="Genomic_DNA"/>
</dbReference>
<organism evidence="1 2">
    <name type="scientific">Paractinoplanes bogorensis</name>
    <dbReference type="NCBI Taxonomy" id="1610840"/>
    <lineage>
        <taxon>Bacteria</taxon>
        <taxon>Bacillati</taxon>
        <taxon>Actinomycetota</taxon>
        <taxon>Actinomycetes</taxon>
        <taxon>Micromonosporales</taxon>
        <taxon>Micromonosporaceae</taxon>
        <taxon>Paractinoplanes</taxon>
    </lineage>
</organism>
<keyword evidence="2" id="KW-1185">Reference proteome</keyword>
<evidence type="ECO:0000313" key="1">
    <source>
        <dbReference type="EMBL" id="MBU2663829.1"/>
    </source>
</evidence>
<name>A0ABS5YM45_9ACTN</name>
<dbReference type="RefSeq" id="WP_215785830.1">
    <property type="nucleotide sequence ID" value="NZ_JAHKKG010000003.1"/>
</dbReference>
<evidence type="ECO:0000313" key="2">
    <source>
        <dbReference type="Proteomes" id="UP001519654"/>
    </source>
</evidence>
<accession>A0ABS5YM45</accession>
<proteinExistence type="predicted"/>
<dbReference type="Proteomes" id="UP001519654">
    <property type="component" value="Unassembled WGS sequence"/>
</dbReference>